<feature type="compositionally biased region" description="Basic and acidic residues" evidence="1">
    <location>
        <begin position="88"/>
        <end position="97"/>
    </location>
</feature>
<evidence type="ECO:0000313" key="2">
    <source>
        <dbReference type="EMBL" id="KAK8758959.1"/>
    </source>
</evidence>
<proteinExistence type="predicted"/>
<comment type="caution">
    <text evidence="2">The sequence shown here is derived from an EMBL/GenBank/DDBJ whole genome shotgun (WGS) entry which is preliminary data.</text>
</comment>
<feature type="compositionally biased region" description="Low complexity" evidence="1">
    <location>
        <begin position="135"/>
        <end position="157"/>
    </location>
</feature>
<dbReference type="Proteomes" id="UP001321473">
    <property type="component" value="Unassembled WGS sequence"/>
</dbReference>
<feature type="region of interest" description="Disordered" evidence="1">
    <location>
        <begin position="55"/>
        <end position="157"/>
    </location>
</feature>
<keyword evidence="3" id="KW-1185">Reference proteome</keyword>
<gene>
    <name evidence="2" type="ORF">V5799_003410</name>
</gene>
<protein>
    <submittedName>
        <fullName evidence="2">Uncharacterized protein</fullName>
    </submittedName>
</protein>
<name>A0AAQ4D919_AMBAM</name>
<feature type="region of interest" description="Disordered" evidence="1">
    <location>
        <begin position="1"/>
        <end position="37"/>
    </location>
</feature>
<dbReference type="EMBL" id="JARKHS020033549">
    <property type="protein sequence ID" value="KAK8758959.1"/>
    <property type="molecule type" value="Genomic_DNA"/>
</dbReference>
<accession>A0AAQ4D919</accession>
<dbReference type="AlphaFoldDB" id="A0AAQ4D919"/>
<reference evidence="2 3" key="1">
    <citation type="journal article" date="2023" name="Arcadia Sci">
        <title>De novo assembly of a long-read Amblyomma americanum tick genome.</title>
        <authorList>
            <person name="Chou S."/>
            <person name="Poskanzer K.E."/>
            <person name="Rollins M."/>
            <person name="Thuy-Boun P.S."/>
        </authorList>
    </citation>
    <scope>NUCLEOTIDE SEQUENCE [LARGE SCALE GENOMIC DNA]</scope>
    <source>
        <strain evidence="2">F_SG_1</strain>
        <tissue evidence="2">Salivary glands</tissue>
    </source>
</reference>
<organism evidence="2 3">
    <name type="scientific">Amblyomma americanum</name>
    <name type="common">Lone star tick</name>
    <dbReference type="NCBI Taxonomy" id="6943"/>
    <lineage>
        <taxon>Eukaryota</taxon>
        <taxon>Metazoa</taxon>
        <taxon>Ecdysozoa</taxon>
        <taxon>Arthropoda</taxon>
        <taxon>Chelicerata</taxon>
        <taxon>Arachnida</taxon>
        <taxon>Acari</taxon>
        <taxon>Parasitiformes</taxon>
        <taxon>Ixodida</taxon>
        <taxon>Ixodoidea</taxon>
        <taxon>Ixodidae</taxon>
        <taxon>Amblyomminae</taxon>
        <taxon>Amblyomma</taxon>
    </lineage>
</organism>
<evidence type="ECO:0000313" key="3">
    <source>
        <dbReference type="Proteomes" id="UP001321473"/>
    </source>
</evidence>
<evidence type="ECO:0000256" key="1">
    <source>
        <dbReference type="SAM" id="MobiDB-lite"/>
    </source>
</evidence>
<sequence length="157" mass="16523">MAEGPPGARKKPSEKDSIKSAASEEAAEDQDEDPFFKSEIDDLLTGEIDSADQKLLEKVTTSDEGLNTAGTLSKTSDLPVDLEDLILETDRIVDGNKTKRVPSVATSGRKRQLQSKSSQKTAPVSRKPLGENQQSSAVASSAAPAGNSALPADKADV</sequence>
<feature type="compositionally biased region" description="Polar residues" evidence="1">
    <location>
        <begin position="62"/>
        <end position="76"/>
    </location>
</feature>